<evidence type="ECO:0000313" key="4">
    <source>
        <dbReference type="Proteomes" id="UP000036471"/>
    </source>
</evidence>
<organism evidence="3 4">
    <name type="scientific">Methylobacterium indicum</name>
    <dbReference type="NCBI Taxonomy" id="1775910"/>
    <lineage>
        <taxon>Bacteria</taxon>
        <taxon>Pseudomonadati</taxon>
        <taxon>Pseudomonadota</taxon>
        <taxon>Alphaproteobacteria</taxon>
        <taxon>Hyphomicrobiales</taxon>
        <taxon>Methylobacteriaceae</taxon>
        <taxon>Methylobacterium</taxon>
    </lineage>
</organism>
<keyword evidence="4" id="KW-1185">Reference proteome</keyword>
<keyword evidence="3" id="KW-0413">Isomerase</keyword>
<feature type="signal peptide" evidence="1">
    <location>
        <begin position="1"/>
        <end position="29"/>
    </location>
</feature>
<proteinExistence type="predicted"/>
<feature type="chain" id="PRO_5046540567" evidence="1">
    <location>
        <begin position="30"/>
        <end position="170"/>
    </location>
</feature>
<dbReference type="Proteomes" id="UP000036471">
    <property type="component" value="Unassembled WGS sequence"/>
</dbReference>
<comment type="caution">
    <text evidence="3">The sequence shown here is derived from an EMBL/GenBank/DDBJ whole genome shotgun (WGS) entry which is preliminary data.</text>
</comment>
<evidence type="ECO:0000259" key="2">
    <source>
        <dbReference type="Pfam" id="PF12680"/>
    </source>
</evidence>
<dbReference type="EMBL" id="JTHG01000017">
    <property type="protein sequence ID" value="KMO26429.1"/>
    <property type="molecule type" value="Genomic_DNA"/>
</dbReference>
<dbReference type="Gene3D" id="3.10.450.50">
    <property type="match status" value="1"/>
</dbReference>
<dbReference type="PANTHER" id="PTHR41252">
    <property type="entry name" value="BLR2505 PROTEIN"/>
    <property type="match status" value="1"/>
</dbReference>
<dbReference type="SUPFAM" id="SSF54427">
    <property type="entry name" value="NTF2-like"/>
    <property type="match status" value="1"/>
</dbReference>
<reference evidence="3 4" key="1">
    <citation type="submission" date="2014-11" db="EMBL/GenBank/DDBJ databases">
        <title>Comparative genomics of Methylobacterium species.</title>
        <authorList>
            <person name="Chaudhry V."/>
            <person name="Patil P.B."/>
        </authorList>
    </citation>
    <scope>NUCLEOTIDE SEQUENCE [LARGE SCALE GENOMIC DNA]</scope>
    <source>
        <strain evidence="3 4">SE3.6</strain>
    </source>
</reference>
<dbReference type="GO" id="GO:0016853">
    <property type="term" value="F:isomerase activity"/>
    <property type="evidence" value="ECO:0007669"/>
    <property type="project" value="UniProtKB-KW"/>
</dbReference>
<protein>
    <submittedName>
        <fullName evidence="3">Ketosteroid isomerase</fullName>
    </submittedName>
</protein>
<feature type="domain" description="SnoaL-like" evidence="2">
    <location>
        <begin position="44"/>
        <end position="146"/>
    </location>
</feature>
<dbReference type="Pfam" id="PF12680">
    <property type="entry name" value="SnoaL_2"/>
    <property type="match status" value="1"/>
</dbReference>
<dbReference type="InterPro" id="IPR037401">
    <property type="entry name" value="SnoaL-like"/>
</dbReference>
<name>A0ABR5HI84_9HYPH</name>
<gene>
    <name evidence="3" type="ORF">QR79_02450</name>
</gene>
<sequence length="170" mass="18520">MFRLALPVRRLALAAAVALSVTPMLVSRASSDTPVAKRNETTVREAFQRWAAGASIFPTLLAPDVVWTIPGSGPVAGTYRGLTDFSERASGPLLSRLATPIVPQVHHIWAIADTVIVRFEASATTTAGHPYRNQYVWILRMKDGVVANGEAFLDLGAYQQVVDDNPRRPR</sequence>
<accession>A0ABR5HI84</accession>
<evidence type="ECO:0000256" key="1">
    <source>
        <dbReference type="SAM" id="SignalP"/>
    </source>
</evidence>
<dbReference type="InterPro" id="IPR032710">
    <property type="entry name" value="NTF2-like_dom_sf"/>
</dbReference>
<dbReference type="PANTHER" id="PTHR41252:SF1">
    <property type="entry name" value="BLR2505 PROTEIN"/>
    <property type="match status" value="1"/>
</dbReference>
<keyword evidence="1" id="KW-0732">Signal</keyword>
<evidence type="ECO:0000313" key="3">
    <source>
        <dbReference type="EMBL" id="KMO26429.1"/>
    </source>
</evidence>